<reference evidence="1" key="1">
    <citation type="submission" date="2014-11" db="EMBL/GenBank/DDBJ databases">
        <authorList>
            <person name="Amaro Gonzalez C."/>
        </authorList>
    </citation>
    <scope>NUCLEOTIDE SEQUENCE</scope>
</reference>
<dbReference type="EMBL" id="GBXM01108216">
    <property type="protein sequence ID" value="JAH00361.1"/>
    <property type="molecule type" value="Transcribed_RNA"/>
</dbReference>
<name>A0A0E9P6W5_ANGAN</name>
<dbReference type="AlphaFoldDB" id="A0A0E9P6W5"/>
<sequence>MISCLIVSFKSDFRILRSVDSGVRGQMM</sequence>
<accession>A0A0E9P6W5</accession>
<evidence type="ECO:0000313" key="1">
    <source>
        <dbReference type="EMBL" id="JAH00361.1"/>
    </source>
</evidence>
<protein>
    <submittedName>
        <fullName evidence="1">Uncharacterized protein</fullName>
    </submittedName>
</protein>
<proteinExistence type="predicted"/>
<organism evidence="1">
    <name type="scientific">Anguilla anguilla</name>
    <name type="common">European freshwater eel</name>
    <name type="synonym">Muraena anguilla</name>
    <dbReference type="NCBI Taxonomy" id="7936"/>
    <lineage>
        <taxon>Eukaryota</taxon>
        <taxon>Metazoa</taxon>
        <taxon>Chordata</taxon>
        <taxon>Craniata</taxon>
        <taxon>Vertebrata</taxon>
        <taxon>Euteleostomi</taxon>
        <taxon>Actinopterygii</taxon>
        <taxon>Neopterygii</taxon>
        <taxon>Teleostei</taxon>
        <taxon>Anguilliformes</taxon>
        <taxon>Anguillidae</taxon>
        <taxon>Anguilla</taxon>
    </lineage>
</organism>
<reference evidence="1" key="2">
    <citation type="journal article" date="2015" name="Fish Shellfish Immunol.">
        <title>Early steps in the European eel (Anguilla anguilla)-Vibrio vulnificus interaction in the gills: Role of the RtxA13 toxin.</title>
        <authorList>
            <person name="Callol A."/>
            <person name="Pajuelo D."/>
            <person name="Ebbesson L."/>
            <person name="Teles M."/>
            <person name="MacKenzie S."/>
            <person name="Amaro C."/>
        </authorList>
    </citation>
    <scope>NUCLEOTIDE SEQUENCE</scope>
</reference>